<evidence type="ECO:0000259" key="14">
    <source>
        <dbReference type="Pfam" id="PF01930"/>
    </source>
</evidence>
<evidence type="ECO:0000256" key="2">
    <source>
        <dbReference type="ARBA" id="ARBA00009189"/>
    </source>
</evidence>
<evidence type="ECO:0000256" key="12">
    <source>
        <dbReference type="ARBA" id="ARBA00023211"/>
    </source>
</evidence>
<dbReference type="PANTHER" id="PTHR36531">
    <property type="entry name" value="CRISPR-ASSOCIATED EXONUCLEASE CAS4"/>
    <property type="match status" value="1"/>
</dbReference>
<proteinExistence type="inferred from homology"/>
<name>A0A0F8HF20_METMZ</name>
<evidence type="ECO:0000256" key="6">
    <source>
        <dbReference type="ARBA" id="ARBA00022723"/>
    </source>
</evidence>
<accession>A0A0F8HF20</accession>
<dbReference type="InterPro" id="IPR013343">
    <property type="entry name" value="CRISPR-assoc_prot_Cas4"/>
</dbReference>
<sequence length="193" mass="22911">MTINYFSIDINQEMVNVSDLNQYLYCPRRFYYLMFYDTQEINFYLADGRSKHKNKGRRGGWYKEIYLRSEKLQLHGKIDLLEGKTTLTPVESKHGDSYYENDEVQLAAYCMLLEDYLEEPVTFGYLHLFGTNERYAIQITEWHREAVLDTISAIQNMKLNNIPDFADNLNKCKKCSVIQYCMPFETKILEKVK</sequence>
<keyword evidence="12 13" id="KW-0464">Manganese</keyword>
<keyword evidence="5 13" id="KW-0540">Nuclease</keyword>
<dbReference type="EMBL" id="JJPP01000155">
    <property type="protein sequence ID" value="KKG76272.1"/>
    <property type="molecule type" value="Genomic_DNA"/>
</dbReference>
<keyword evidence="7 13" id="KW-0378">Hydrolase</keyword>
<dbReference type="Pfam" id="PF01930">
    <property type="entry name" value="Cas_Cas4"/>
    <property type="match status" value="1"/>
</dbReference>
<evidence type="ECO:0000256" key="4">
    <source>
        <dbReference type="ARBA" id="ARBA00020049"/>
    </source>
</evidence>
<reference evidence="15 16" key="1">
    <citation type="journal article" date="2015" name="ISME J.">
        <title>Genomic and phenotypic differentiation among Methanosarcina mazei populations from Columbia River sediment.</title>
        <authorList>
            <person name="Youngblut N.D."/>
            <person name="Wirth J.S."/>
            <person name="Henriksen J.R."/>
            <person name="Smith M."/>
            <person name="Simon H."/>
            <person name="Metcalf W.W."/>
            <person name="Whitaker R.J."/>
        </authorList>
    </citation>
    <scope>NUCLEOTIDE SEQUENCE [LARGE SCALE GENOMIC DNA]</scope>
    <source>
        <strain evidence="15 16">3.H.A.2.4</strain>
    </source>
</reference>
<keyword evidence="11 13" id="KW-0051">Antiviral defense</keyword>
<evidence type="ECO:0000256" key="11">
    <source>
        <dbReference type="ARBA" id="ARBA00023118"/>
    </source>
</evidence>
<comment type="function">
    <text evidence="13">CRISPR (clustered regularly interspaced short palindromic repeat) is an adaptive immune system that provides protection against mobile genetic elements (viruses, transposable elements and conjugative plasmids). CRISPR clusters contain sequences complementary to antecedent mobile elements and target invading nucleic acids. CRISPR clusters are transcribed and processed into CRISPR RNA (crRNA).</text>
</comment>
<dbReference type="GO" id="GO:0051536">
    <property type="term" value="F:iron-sulfur cluster binding"/>
    <property type="evidence" value="ECO:0007669"/>
    <property type="project" value="UniProtKB-KW"/>
</dbReference>
<evidence type="ECO:0000256" key="3">
    <source>
        <dbReference type="ARBA" id="ARBA00012768"/>
    </source>
</evidence>
<comment type="similarity">
    <text evidence="2 13">Belongs to the CRISPR-associated exonuclease Cas4 family.</text>
</comment>
<dbReference type="Proteomes" id="UP000034817">
    <property type="component" value="Unassembled WGS sequence"/>
</dbReference>
<evidence type="ECO:0000256" key="13">
    <source>
        <dbReference type="RuleBase" id="RU365022"/>
    </source>
</evidence>
<dbReference type="NCBIfam" id="TIGR00372">
    <property type="entry name" value="cas4"/>
    <property type="match status" value="1"/>
</dbReference>
<dbReference type="GO" id="GO:0004527">
    <property type="term" value="F:exonuclease activity"/>
    <property type="evidence" value="ECO:0007669"/>
    <property type="project" value="UniProtKB-KW"/>
</dbReference>
<comment type="cofactor">
    <cofactor evidence="13">
        <name>Mg(2+)</name>
        <dbReference type="ChEBI" id="CHEBI:18420"/>
    </cofactor>
    <cofactor evidence="13">
        <name>Mn(2+)</name>
        <dbReference type="ChEBI" id="CHEBI:29035"/>
    </cofactor>
    <text evidence="13">Mg(2+) or Mn(2+) required for ssDNA cleavage activity.</text>
</comment>
<dbReference type="Gene3D" id="3.90.320.10">
    <property type="match status" value="1"/>
</dbReference>
<evidence type="ECO:0000256" key="9">
    <source>
        <dbReference type="ARBA" id="ARBA00023004"/>
    </source>
</evidence>
<protein>
    <recommendedName>
        <fullName evidence="4 13">CRISPR-associated exonuclease Cas4</fullName>
        <ecNumber evidence="3 13">3.1.12.1</ecNumber>
    </recommendedName>
</protein>
<keyword evidence="6 13" id="KW-0479">Metal-binding</keyword>
<keyword evidence="10 13" id="KW-0411">Iron-sulfur</keyword>
<gene>
    <name evidence="15" type="ORF">DU55_00500</name>
</gene>
<evidence type="ECO:0000256" key="7">
    <source>
        <dbReference type="ARBA" id="ARBA00022801"/>
    </source>
</evidence>
<evidence type="ECO:0000256" key="10">
    <source>
        <dbReference type="ARBA" id="ARBA00023014"/>
    </source>
</evidence>
<comment type="cofactor">
    <cofactor evidence="13">
        <name>iron-sulfur cluster</name>
        <dbReference type="ChEBI" id="CHEBI:30408"/>
    </cofactor>
</comment>
<keyword evidence="8 13" id="KW-0269">Exonuclease</keyword>
<evidence type="ECO:0000256" key="8">
    <source>
        <dbReference type="ARBA" id="ARBA00022839"/>
    </source>
</evidence>
<evidence type="ECO:0000256" key="5">
    <source>
        <dbReference type="ARBA" id="ARBA00022722"/>
    </source>
</evidence>
<comment type="cofactor">
    <cofactor evidence="1">
        <name>[4Fe-4S] cluster</name>
        <dbReference type="ChEBI" id="CHEBI:49883"/>
    </cofactor>
</comment>
<dbReference type="GO" id="GO:0046872">
    <property type="term" value="F:metal ion binding"/>
    <property type="evidence" value="ECO:0007669"/>
    <property type="project" value="UniProtKB-KW"/>
</dbReference>
<keyword evidence="9 13" id="KW-0408">Iron</keyword>
<evidence type="ECO:0000256" key="1">
    <source>
        <dbReference type="ARBA" id="ARBA00001966"/>
    </source>
</evidence>
<evidence type="ECO:0000313" key="15">
    <source>
        <dbReference type="EMBL" id="KKG76272.1"/>
    </source>
</evidence>
<organism evidence="15 16">
    <name type="scientific">Methanosarcina mazei</name>
    <name type="common">Methanosarcina frisia</name>
    <dbReference type="NCBI Taxonomy" id="2209"/>
    <lineage>
        <taxon>Archaea</taxon>
        <taxon>Methanobacteriati</taxon>
        <taxon>Methanobacteriota</taxon>
        <taxon>Stenosarchaea group</taxon>
        <taxon>Methanomicrobia</taxon>
        <taxon>Methanosarcinales</taxon>
        <taxon>Methanosarcinaceae</taxon>
        <taxon>Methanosarcina</taxon>
    </lineage>
</organism>
<dbReference type="PATRIC" id="fig|2209.72.peg.113"/>
<comment type="caution">
    <text evidence="15">The sequence shown here is derived from an EMBL/GenBank/DDBJ whole genome shotgun (WGS) entry which is preliminary data.</text>
</comment>
<dbReference type="RefSeq" id="WP_048049981.1">
    <property type="nucleotide sequence ID" value="NZ_JJPP01000155.1"/>
</dbReference>
<dbReference type="AlphaFoldDB" id="A0A0F8HF20"/>
<dbReference type="InterPro" id="IPR051827">
    <property type="entry name" value="Cas4_exonuclease"/>
</dbReference>
<dbReference type="InterPro" id="IPR022765">
    <property type="entry name" value="Dna2/Cas4_DUF83"/>
</dbReference>
<dbReference type="EC" id="3.1.12.1" evidence="3 13"/>
<feature type="domain" description="DUF83" evidence="14">
    <location>
        <begin position="17"/>
        <end position="182"/>
    </location>
</feature>
<dbReference type="PANTHER" id="PTHR36531:SF6">
    <property type="entry name" value="DNA REPLICATION ATP-DEPENDENT HELICASE_NUCLEASE DNA2"/>
    <property type="match status" value="1"/>
</dbReference>
<dbReference type="InterPro" id="IPR011604">
    <property type="entry name" value="PDDEXK-like_dom_sf"/>
</dbReference>
<evidence type="ECO:0000313" key="16">
    <source>
        <dbReference type="Proteomes" id="UP000034817"/>
    </source>
</evidence>
<dbReference type="GO" id="GO:0051607">
    <property type="term" value="P:defense response to virus"/>
    <property type="evidence" value="ECO:0007669"/>
    <property type="project" value="UniProtKB-KW"/>
</dbReference>